<gene>
    <name evidence="10" type="ORF">AZ468_15775</name>
    <name evidence="9" type="ORF">OPW20_17810</name>
</gene>
<dbReference type="Pfam" id="PF03445">
    <property type="entry name" value="DUF294"/>
    <property type="match status" value="1"/>
</dbReference>
<feature type="transmembrane region" description="Helical" evidence="7">
    <location>
        <begin position="151"/>
        <end position="174"/>
    </location>
</feature>
<dbReference type="InterPro" id="IPR035965">
    <property type="entry name" value="PAS-like_dom_sf"/>
</dbReference>
<dbReference type="CDD" id="cd05401">
    <property type="entry name" value="NT_GlnE_GlnD_like"/>
    <property type="match status" value="1"/>
</dbReference>
<evidence type="ECO:0000313" key="11">
    <source>
        <dbReference type="Proteomes" id="UP000094761"/>
    </source>
</evidence>
<dbReference type="Pfam" id="PF13426">
    <property type="entry name" value="PAS_9"/>
    <property type="match status" value="1"/>
</dbReference>
<dbReference type="Proteomes" id="UP001150001">
    <property type="component" value="Unassembled WGS sequence"/>
</dbReference>
<feature type="transmembrane region" description="Helical" evidence="7">
    <location>
        <begin position="337"/>
        <end position="357"/>
    </location>
</feature>
<dbReference type="SMART" id="SM01049">
    <property type="entry name" value="Cache_2"/>
    <property type="match status" value="1"/>
</dbReference>
<dbReference type="EMBL" id="LUAX01000007">
    <property type="protein sequence ID" value="OAM97017.1"/>
    <property type="molecule type" value="Genomic_DNA"/>
</dbReference>
<evidence type="ECO:0000313" key="9">
    <source>
        <dbReference type="EMBL" id="MDC5741934.1"/>
    </source>
</evidence>
<proteinExistence type="predicted"/>
<dbReference type="GO" id="GO:0008773">
    <property type="term" value="F:[protein-PII] uridylyltransferase activity"/>
    <property type="evidence" value="ECO:0007669"/>
    <property type="project" value="InterPro"/>
</dbReference>
<dbReference type="NCBIfam" id="TIGR00229">
    <property type="entry name" value="sensory_box"/>
    <property type="match status" value="1"/>
</dbReference>
<dbReference type="RefSeq" id="WP_069668229.1">
    <property type="nucleotide sequence ID" value="NZ_JAPFIM010000015.1"/>
</dbReference>
<feature type="domain" description="PAS" evidence="8">
    <location>
        <begin position="376"/>
        <end position="427"/>
    </location>
</feature>
<evidence type="ECO:0000256" key="7">
    <source>
        <dbReference type="SAM" id="Phobius"/>
    </source>
</evidence>
<dbReference type="InterPro" id="IPR018821">
    <property type="entry name" value="DUF294_put_nucleoTrafse_sb-bd"/>
</dbReference>
<name>A0A178J5V0_9VIBR</name>
<protein>
    <submittedName>
        <fullName evidence="10">Chemotaxis protein</fullName>
    </submittedName>
    <submittedName>
        <fullName evidence="9">DUF294 nucleotidyltransferase-like domain-containing protein</fullName>
    </submittedName>
</protein>
<comment type="caution">
    <text evidence="10">The sequence shown here is derived from an EMBL/GenBank/DDBJ whole genome shotgun (WGS) entry which is preliminary data.</text>
</comment>
<evidence type="ECO:0000256" key="5">
    <source>
        <dbReference type="ARBA" id="ARBA00023136"/>
    </source>
</evidence>
<dbReference type="Gene3D" id="3.30.450.20">
    <property type="entry name" value="PAS domain"/>
    <property type="match status" value="2"/>
</dbReference>
<feature type="coiled-coil region" evidence="6">
    <location>
        <begin position="359"/>
        <end position="386"/>
    </location>
</feature>
<keyword evidence="12" id="KW-1185">Reference proteome</keyword>
<keyword evidence="3 7" id="KW-0812">Transmembrane</keyword>
<dbReference type="SUPFAM" id="SSF55785">
    <property type="entry name" value="PYP-like sensor domain (PAS domain)"/>
    <property type="match status" value="1"/>
</dbReference>
<evidence type="ECO:0000313" key="12">
    <source>
        <dbReference type="Proteomes" id="UP001150001"/>
    </source>
</evidence>
<comment type="subcellular location">
    <subcellularLocation>
        <location evidence="1">Cell membrane</location>
        <topology evidence="1">Multi-pass membrane protein</topology>
    </subcellularLocation>
</comment>
<keyword evidence="4 7" id="KW-1133">Transmembrane helix</keyword>
<evidence type="ECO:0000256" key="3">
    <source>
        <dbReference type="ARBA" id="ARBA00022692"/>
    </source>
</evidence>
<dbReference type="Proteomes" id="UP000094761">
    <property type="component" value="Unassembled WGS sequence"/>
</dbReference>
<evidence type="ECO:0000259" key="8">
    <source>
        <dbReference type="PROSITE" id="PS50112"/>
    </source>
</evidence>
<dbReference type="GeneID" id="78077172"/>
<keyword evidence="5 7" id="KW-0472">Membrane</keyword>
<accession>A0A178J5V0</accession>
<dbReference type="InterPro" id="IPR005105">
    <property type="entry name" value="GlnD_Uridyltrans_N"/>
</dbReference>
<sequence length="854" mass="98906">MKISEHANRTERLYGLRAEDIHRWIDGFFDFNGEGHHETMARELEFDPYSHRRFRHCKEALSEAIQEFGDKYTSQQIKDVFETHVRDDYHGYLPSKADFENGSFTAKYHDVNHQDELGDVLDEHELEDYFTGLNAQQTDHQSTLSRFSLRIVLPTITAIILFVTAIIYVILPLVENSMVNQKQQMLKELTSTAVSVVDRYIALEQSGKLSREEAQSKAAMDIKSMRYGAENKDYFFITDMHPRMIMHPYRHDLTNKDLTHYYENDDSRFPIFVELVNLVKSSHEGYLEYLWQWKDDATITAPKMTYVEGVEEWQWVVGTGVYLQDVQQEIDKLESTLYRVFVLITLGLALILFYVIAQSKVIERRKKRAEHALNEAKNRYKALVESSNEGYILEADGKIIFSNSRLHQLLGYTDTELKSQTIWQELFSSAAHNQNVIEHLLELFSHQTEPAEFEAQIVTKSGREIDIILSTSRIFLSEKLGHVISFRPIVRKVYGASFGSVNPSPDYQKTSASIVLDIEHGESHSHVIESLNRLTDLIREMISAGARPDHLRRLIGSTYDAAIGRFIELTIQEIGEPPVPFSFLSFGSNARHDMTLFSDQDNAIVFETPDDQDLKATRRYFLHLAEKVCAMLNQAGYSYCDGLIMASNHQWCLSEKEWQSNFYQWVQQATPDGILELNVFFDIRSTYGDTRLADGILSHIQKLLSNQPEFLSIYAQNCLAHSIPLNDENVLVTEQHEGREAINLKDCLRPMEIFCRLYALKHDIRESNTVERLKGLHAAQEIDAKTYREMVYIFDHIWHLRFMNQIIEYSDLRQINDMLTVDDLTLLEQQNLKNVVSRISMFHQKVTHDFGLAT</sequence>
<dbReference type="AlphaFoldDB" id="A0A178J5V0"/>
<evidence type="ECO:0000256" key="1">
    <source>
        <dbReference type="ARBA" id="ARBA00004651"/>
    </source>
</evidence>
<dbReference type="SMART" id="SM00091">
    <property type="entry name" value="PAS"/>
    <property type="match status" value="1"/>
</dbReference>
<reference evidence="9" key="2">
    <citation type="submission" date="2022-11" db="EMBL/GenBank/DDBJ databases">
        <title>Role of the vibriolysin VemA secreted by the emergent pathogen Vibrio europaeus in the colonization of Manila clam mucus.</title>
        <authorList>
            <person name="Martinez C."/>
            <person name="Rodriguez S."/>
            <person name="Vences A."/>
            <person name="Barja J.L."/>
            <person name="Toranzo A.E."/>
            <person name="Dubert J."/>
        </authorList>
    </citation>
    <scope>NUCLEOTIDE SEQUENCE</scope>
    <source>
        <strain evidence="9">3454</strain>
    </source>
</reference>
<dbReference type="Pfam" id="PF10335">
    <property type="entry name" value="DUF294_C"/>
    <property type="match status" value="1"/>
</dbReference>
<dbReference type="GO" id="GO:0005886">
    <property type="term" value="C:plasma membrane"/>
    <property type="evidence" value="ECO:0007669"/>
    <property type="project" value="UniProtKB-SubCell"/>
</dbReference>
<dbReference type="EMBL" id="JAPFIT010000019">
    <property type="protein sequence ID" value="MDC5741934.1"/>
    <property type="molecule type" value="Genomic_DNA"/>
</dbReference>
<evidence type="ECO:0000313" key="10">
    <source>
        <dbReference type="EMBL" id="OAM97017.1"/>
    </source>
</evidence>
<dbReference type="CDD" id="cd00130">
    <property type="entry name" value="PAS"/>
    <property type="match status" value="1"/>
</dbReference>
<evidence type="ECO:0000256" key="4">
    <source>
        <dbReference type="ARBA" id="ARBA00022989"/>
    </source>
</evidence>
<evidence type="ECO:0000256" key="6">
    <source>
        <dbReference type="SAM" id="Coils"/>
    </source>
</evidence>
<reference evidence="10 11" key="1">
    <citation type="submission" date="2016-03" db="EMBL/GenBank/DDBJ databases">
        <title>Draft genome sequence of the Vibrio tubiashii subs. europaeus.</title>
        <authorList>
            <person name="Spinard E."/>
            <person name="Dubert J."/>
            <person name="Nelson D.R."/>
            <person name="Barja J.L."/>
        </authorList>
    </citation>
    <scope>NUCLEOTIDE SEQUENCE [LARGE SCALE GENOMIC DNA]</scope>
    <source>
        <strain evidence="11">PP-638</strain>
        <strain evidence="10">PP2-638</strain>
    </source>
</reference>
<dbReference type="InterPro" id="IPR033480">
    <property type="entry name" value="sCache_2"/>
</dbReference>
<dbReference type="PROSITE" id="PS50112">
    <property type="entry name" value="PAS"/>
    <property type="match status" value="1"/>
</dbReference>
<dbReference type="InterPro" id="IPR000014">
    <property type="entry name" value="PAS"/>
</dbReference>
<dbReference type="Pfam" id="PF17200">
    <property type="entry name" value="sCache_2"/>
    <property type="match status" value="1"/>
</dbReference>
<keyword evidence="2" id="KW-1003">Cell membrane</keyword>
<organism evidence="10 11">
    <name type="scientific">Vibrio europaeus</name>
    <dbReference type="NCBI Taxonomy" id="300876"/>
    <lineage>
        <taxon>Bacteria</taxon>
        <taxon>Pseudomonadati</taxon>
        <taxon>Pseudomonadota</taxon>
        <taxon>Gammaproteobacteria</taxon>
        <taxon>Vibrionales</taxon>
        <taxon>Vibrionaceae</taxon>
        <taxon>Vibrio</taxon>
        <taxon>Vibrio oreintalis group</taxon>
    </lineage>
</organism>
<dbReference type="OrthoDB" id="2489132at2"/>
<evidence type="ECO:0000256" key="2">
    <source>
        <dbReference type="ARBA" id="ARBA00022475"/>
    </source>
</evidence>
<keyword evidence="6" id="KW-0175">Coiled coil</keyword>